<dbReference type="EMBL" id="LR721776">
    <property type="protein sequence ID" value="VVV63558.1"/>
    <property type="molecule type" value="Genomic_DNA"/>
</dbReference>
<evidence type="ECO:0000313" key="2">
    <source>
        <dbReference type="EMBL" id="VVV63558.1"/>
    </source>
</evidence>
<feature type="transmembrane region" description="Helical" evidence="1">
    <location>
        <begin position="58"/>
        <end position="81"/>
    </location>
</feature>
<dbReference type="AlphaFoldDB" id="A0A5K0XD65"/>
<keyword evidence="1" id="KW-0472">Membrane</keyword>
<dbReference type="PANTHER" id="PTHR48040">
    <property type="entry name" value="PLEIOTROPIC DRUG RESISTANCE PROTEIN 1-LIKE ISOFORM X1"/>
    <property type="match status" value="1"/>
</dbReference>
<keyword evidence="1" id="KW-1133">Transmembrane helix</keyword>
<keyword evidence="1" id="KW-0812">Transmembrane</keyword>
<gene>
    <name evidence="2" type="ORF">NYM_LOCUS6232</name>
</gene>
<reference evidence="2" key="1">
    <citation type="submission" date="2019-09" db="EMBL/GenBank/DDBJ databases">
        <authorList>
            <person name="Zhang L."/>
        </authorList>
    </citation>
    <scope>NUCLEOTIDE SEQUENCE</scope>
</reference>
<accession>A0A5K0XD65</accession>
<evidence type="ECO:0008006" key="3">
    <source>
        <dbReference type="Google" id="ProtNLM"/>
    </source>
</evidence>
<name>A0A5K0XD65_9MAGN</name>
<organism evidence="2">
    <name type="scientific">Nymphaea colorata</name>
    <name type="common">pocket water lily</name>
    <dbReference type="NCBI Taxonomy" id="210225"/>
    <lineage>
        <taxon>Eukaryota</taxon>
        <taxon>Viridiplantae</taxon>
        <taxon>Streptophyta</taxon>
        <taxon>Embryophyta</taxon>
        <taxon>Tracheophyta</taxon>
        <taxon>Spermatophyta</taxon>
        <taxon>Magnoliopsida</taxon>
        <taxon>Nymphaeales</taxon>
        <taxon>Nymphaeaceae</taxon>
        <taxon>Nymphaea</taxon>
    </lineage>
</organism>
<proteinExistence type="predicted"/>
<dbReference type="PANTHER" id="PTHR48040:SF52">
    <property type="entry name" value="ABC-2 TYPE TRANSPORTER TRANSMEMBRANE DOMAIN-CONTAINING PROTEIN"/>
    <property type="match status" value="1"/>
</dbReference>
<sequence>MLPIWWRWYYWACPLAWTIYGLITSQVGDLTSSITVPGVGTITVKEYVQEFMGYRHDFLPTVAVIHFVFVMLFLLVFAFGIKFLNFQKR</sequence>
<protein>
    <recommendedName>
        <fullName evidence="3">CDR ABC transporter domain-containing protein</fullName>
    </recommendedName>
</protein>
<evidence type="ECO:0000256" key="1">
    <source>
        <dbReference type="SAM" id="Phobius"/>
    </source>
</evidence>